<name>A0A839JZ80_9FIRM</name>
<dbReference type="AlphaFoldDB" id="A0A839JZ80"/>
<organism evidence="2 3">
    <name type="scientific">Variimorphobacter saccharofermentans</name>
    <dbReference type="NCBI Taxonomy" id="2755051"/>
    <lineage>
        <taxon>Bacteria</taxon>
        <taxon>Bacillati</taxon>
        <taxon>Bacillota</taxon>
        <taxon>Clostridia</taxon>
        <taxon>Lachnospirales</taxon>
        <taxon>Lachnospiraceae</taxon>
        <taxon>Variimorphobacter</taxon>
    </lineage>
</organism>
<reference evidence="2 3" key="1">
    <citation type="submission" date="2020-07" db="EMBL/GenBank/DDBJ databases">
        <title>Characterization and genome sequencing of isolate MD1, a novel member within the family Lachnospiraceae.</title>
        <authorList>
            <person name="Rettenmaier R."/>
            <person name="Di Bello L."/>
            <person name="Zinser C."/>
            <person name="Scheitz K."/>
            <person name="Liebl W."/>
            <person name="Zverlov V."/>
        </authorList>
    </citation>
    <scope>NUCLEOTIDE SEQUENCE [LARGE SCALE GENOMIC DNA]</scope>
    <source>
        <strain evidence="2 3">MD1</strain>
    </source>
</reference>
<dbReference type="InterPro" id="IPR008964">
    <property type="entry name" value="Invasin/intimin_cell_adhesion"/>
</dbReference>
<proteinExistence type="predicted"/>
<evidence type="ECO:0000313" key="3">
    <source>
        <dbReference type="Proteomes" id="UP000574276"/>
    </source>
</evidence>
<evidence type="ECO:0000313" key="2">
    <source>
        <dbReference type="EMBL" id="MBB2181959.1"/>
    </source>
</evidence>
<keyword evidence="3" id="KW-1185">Reference proteome</keyword>
<sequence length="978" mass="107672">MDFNSKIINTSAGKNVRSEGIVRWEIKNDTAGVGSISEDGEVFATQIGTFSVRAICFQSKEKYQHWLKDKEGNKEYITAASKWYKISIANDAGKAVVTNQDQLDKALSSDLFSQITVSTDKELSFLIKESNYSNKTLIINAPKADIANYAVFHMVEIQAIKDNTWNEYAKGNQFLLSSAKIRVVVNGVAEVRDIIIDEASSTINLEVDGKVHKITLLEPSLLNLSGDEDLISITIEETSEGSKIVSSVPILVEANSNSEYVFNPGSEGSSINKCDSSIVVKVVNNSKGTVIITAKNSKGERVMAGESTISNQSTLPQSTGGSENSGQSSSTRITQPTPSPSTQPTPTAEPVPIPVLIESVKQVDLSTFRVKFDTALTVDDVRENISLYLVLADGKAKLTGMNEIKVVENSGNKCFEITMNDCFSPTYTYSVSYANNISKEFTAASVQVENVDSIDIITAKVIQNKSTDIRFNLRNRDGVIINQPEDMGNLNGRVTLECSNSLATINGLSIMNPTLGETTVKTIFHTNNYLSNGDEIILEDEKGITCEADTNDYATSVISWTLLDSDETIDYDNPNQSIYLGDDKRLYVKVEKADGSYTSSDMESNKFKFASSDTSILLIDNSGYLILRGGDGTVQVTVIYNNVTVSAINIMVDPSSVPSMLEVDKANITLSNTNNFTDEVPLTATLTDQRGDNLDYTSLRYEPIGDPVNVRAVGKKLYFSARNMTLGTYQYKVWVDDITNISKTITITVVAPTEGQITPSIYSLEINGKPTDNIDLKVSSDDITEYVSIKLYGLASNNVKLTEESFDASSKFTVKVESPDTEKYPEPYVITESSLSLIAVSGTSIKELIKEATGNYRVYVYEEDNEGSLQLRNTAIFKVVDSQPKPRIFNISELTTTATYVGDLLKEIFEIKVGNTIITNNFDDNIGNFDYSSRHPLTSKILLRSARLYEVYLVGGIEYRLYHTVDFNTYITVPDDFQ</sequence>
<dbReference type="EMBL" id="JACEGA010000001">
    <property type="protein sequence ID" value="MBB2181959.1"/>
    <property type="molecule type" value="Genomic_DNA"/>
</dbReference>
<dbReference type="SUPFAM" id="SSF49373">
    <property type="entry name" value="Invasin/intimin cell-adhesion fragments"/>
    <property type="match status" value="1"/>
</dbReference>
<evidence type="ECO:0000256" key="1">
    <source>
        <dbReference type="SAM" id="MobiDB-lite"/>
    </source>
</evidence>
<evidence type="ECO:0008006" key="4">
    <source>
        <dbReference type="Google" id="ProtNLM"/>
    </source>
</evidence>
<accession>A0A839JZ80</accession>
<protein>
    <recommendedName>
        <fullName evidence="4">Ig-like domain-containing protein</fullName>
    </recommendedName>
</protein>
<dbReference type="RefSeq" id="WP_228351695.1">
    <property type="nucleotide sequence ID" value="NZ_JACEGA010000001.1"/>
</dbReference>
<comment type="caution">
    <text evidence="2">The sequence shown here is derived from an EMBL/GenBank/DDBJ whole genome shotgun (WGS) entry which is preliminary data.</text>
</comment>
<feature type="compositionally biased region" description="Low complexity" evidence="1">
    <location>
        <begin position="327"/>
        <end position="336"/>
    </location>
</feature>
<gene>
    <name evidence="2" type="ORF">H0486_03605</name>
</gene>
<feature type="region of interest" description="Disordered" evidence="1">
    <location>
        <begin position="308"/>
        <end position="350"/>
    </location>
</feature>
<dbReference type="Proteomes" id="UP000574276">
    <property type="component" value="Unassembled WGS sequence"/>
</dbReference>
<feature type="compositionally biased region" description="Pro residues" evidence="1">
    <location>
        <begin position="337"/>
        <end position="350"/>
    </location>
</feature>
<feature type="compositionally biased region" description="Polar residues" evidence="1">
    <location>
        <begin position="308"/>
        <end position="326"/>
    </location>
</feature>